<reference evidence="1 2" key="1">
    <citation type="submission" date="2018-07" db="EMBL/GenBank/DDBJ databases">
        <title>A draft genome of a endophytic bacteria, a new species of Pedobacter.</title>
        <authorList>
            <person name="Zhang Z.D."/>
            <person name="Chen Z.J."/>
        </authorList>
    </citation>
    <scope>NUCLEOTIDE SEQUENCE [LARGE SCALE GENOMIC DNA]</scope>
    <source>
        <strain evidence="1 2">RS10</strain>
    </source>
</reference>
<protein>
    <submittedName>
        <fullName evidence="1">Uncharacterized protein</fullName>
    </submittedName>
</protein>
<proteinExistence type="predicted"/>
<sequence>MSATVGFIEQGLVSMRHNMKRLYGSAAWVKKELRMRLMPLMNFRKIKNKMLYFFGNECL</sequence>
<accession>A0A366KY06</accession>
<comment type="caution">
    <text evidence="1">The sequence shown here is derived from an EMBL/GenBank/DDBJ whole genome shotgun (WGS) entry which is preliminary data.</text>
</comment>
<name>A0A366KY06_9SPHI</name>
<keyword evidence="2" id="KW-1185">Reference proteome</keyword>
<gene>
    <name evidence="1" type="ORF">DRW42_14815</name>
</gene>
<dbReference type="EMBL" id="QNQU01000012">
    <property type="protein sequence ID" value="RBQ05772.1"/>
    <property type="molecule type" value="Genomic_DNA"/>
</dbReference>
<evidence type="ECO:0000313" key="2">
    <source>
        <dbReference type="Proteomes" id="UP000252081"/>
    </source>
</evidence>
<dbReference type="AlphaFoldDB" id="A0A366KY06"/>
<organism evidence="1 2">
    <name type="scientific">Pedobacter miscanthi</name>
    <dbReference type="NCBI Taxonomy" id="2259170"/>
    <lineage>
        <taxon>Bacteria</taxon>
        <taxon>Pseudomonadati</taxon>
        <taxon>Bacteroidota</taxon>
        <taxon>Sphingobacteriia</taxon>
        <taxon>Sphingobacteriales</taxon>
        <taxon>Sphingobacteriaceae</taxon>
        <taxon>Pedobacter</taxon>
    </lineage>
</organism>
<evidence type="ECO:0000313" key="1">
    <source>
        <dbReference type="EMBL" id="RBQ05772.1"/>
    </source>
</evidence>
<dbReference type="Proteomes" id="UP000252081">
    <property type="component" value="Unassembled WGS sequence"/>
</dbReference>